<protein>
    <submittedName>
        <fullName evidence="1">Uncharacterized protein</fullName>
    </submittedName>
</protein>
<dbReference type="PANTHER" id="PTHR33116:SF86">
    <property type="entry name" value="REVERSE TRANSCRIPTASE DOMAIN-CONTAINING PROTEIN"/>
    <property type="match status" value="1"/>
</dbReference>
<dbReference type="EMBL" id="OZ034815">
    <property type="protein sequence ID" value="CAL1369989.1"/>
    <property type="molecule type" value="Genomic_DNA"/>
</dbReference>
<evidence type="ECO:0000313" key="2">
    <source>
        <dbReference type="Proteomes" id="UP001497516"/>
    </source>
</evidence>
<dbReference type="Proteomes" id="UP001497516">
    <property type="component" value="Chromosome 2"/>
</dbReference>
<dbReference type="AlphaFoldDB" id="A0AAV2D8H5"/>
<reference evidence="1 2" key="1">
    <citation type="submission" date="2024-04" db="EMBL/GenBank/DDBJ databases">
        <authorList>
            <person name="Fracassetti M."/>
        </authorList>
    </citation>
    <scope>NUCLEOTIDE SEQUENCE [LARGE SCALE GENOMIC DNA]</scope>
</reference>
<gene>
    <name evidence="1" type="ORF">LTRI10_LOCUS12308</name>
</gene>
<accession>A0AAV2D8H5</accession>
<name>A0AAV2D8H5_9ROSI</name>
<evidence type="ECO:0000313" key="1">
    <source>
        <dbReference type="EMBL" id="CAL1369989.1"/>
    </source>
</evidence>
<dbReference type="PANTHER" id="PTHR33116">
    <property type="entry name" value="REVERSE TRANSCRIPTASE ZINC-BINDING DOMAIN-CONTAINING PROTEIN-RELATED-RELATED"/>
    <property type="match status" value="1"/>
</dbReference>
<keyword evidence="2" id="KW-1185">Reference proteome</keyword>
<organism evidence="1 2">
    <name type="scientific">Linum trigynum</name>
    <dbReference type="NCBI Taxonomy" id="586398"/>
    <lineage>
        <taxon>Eukaryota</taxon>
        <taxon>Viridiplantae</taxon>
        <taxon>Streptophyta</taxon>
        <taxon>Embryophyta</taxon>
        <taxon>Tracheophyta</taxon>
        <taxon>Spermatophyta</taxon>
        <taxon>Magnoliopsida</taxon>
        <taxon>eudicotyledons</taxon>
        <taxon>Gunneridae</taxon>
        <taxon>Pentapetalae</taxon>
        <taxon>rosids</taxon>
        <taxon>fabids</taxon>
        <taxon>Malpighiales</taxon>
        <taxon>Linaceae</taxon>
        <taxon>Linum</taxon>
    </lineage>
</organism>
<sequence>MSVFRIPTGIIEDIHSMIINFYWGQRGTKRRAHWVRREEMVCAKEGGMGFWDLNGFNAALLAKQLWRLYQQSSSLVARIMQAKYYKNSSVLEATTGYQPSFLWRSLISAQDLLCEGLRWRVGDG</sequence>
<proteinExistence type="predicted"/>